<feature type="region of interest" description="Disordered" evidence="2">
    <location>
        <begin position="141"/>
        <end position="175"/>
    </location>
</feature>
<evidence type="ECO:0000256" key="2">
    <source>
        <dbReference type="SAM" id="MobiDB-lite"/>
    </source>
</evidence>
<organism evidence="4 5">
    <name type="scientific">Corynebacterium lowii</name>
    <dbReference type="NCBI Taxonomy" id="1544413"/>
    <lineage>
        <taxon>Bacteria</taxon>
        <taxon>Bacillati</taxon>
        <taxon>Actinomycetota</taxon>
        <taxon>Actinomycetes</taxon>
        <taxon>Mycobacteriales</taxon>
        <taxon>Corynebacteriaceae</taxon>
        <taxon>Corynebacterium</taxon>
    </lineage>
</organism>
<keyword evidence="5" id="KW-1185">Reference proteome</keyword>
<gene>
    <name evidence="4" type="ORF">Clow_01599</name>
</gene>
<dbReference type="SUPFAM" id="SSF56959">
    <property type="entry name" value="Leukocidin-like"/>
    <property type="match status" value="1"/>
</dbReference>
<evidence type="ECO:0000313" key="4">
    <source>
        <dbReference type="EMBL" id="KQB86244.1"/>
    </source>
</evidence>
<accession>A0A0Q0YV95</accession>
<evidence type="ECO:0000313" key="5">
    <source>
        <dbReference type="Proteomes" id="UP000050488"/>
    </source>
</evidence>
<sequence>MIKQIARFSIGVVGVMSVSGVSMAQAAPVVDAVPWPAAPFGGEKPLENRYVEKTTEDGWVLHAEKKDETINVAPPLDSAVTTGESFGSLKAKVWITGQGEPELRGAVFEAGYQVGCGVDISTGVDYEVAGTVGVAPRVSGGVEGGPSVSGGVEGGPSVSGGLEGGPNVGVGGEAGPSVSVSLPEGNVQVGADGKVKGEAGADATGKVEGGADATGKLEAGADATGKVEGGVDGKAEIAPAIKGHLDPGKITNVALVSMPIDKEYKRAAGGFTGAHLQVNGCAGPVTVRSYVTISTVSPTSVDAVNVYGDPQRIR</sequence>
<comment type="caution">
    <text evidence="4">The sequence shown here is derived from an EMBL/GenBank/DDBJ whole genome shotgun (WGS) entry which is preliminary data.</text>
</comment>
<protein>
    <submittedName>
        <fullName evidence="4">MspA</fullName>
    </submittedName>
</protein>
<feature type="compositionally biased region" description="Gly residues" evidence="2">
    <location>
        <begin position="141"/>
        <end position="174"/>
    </location>
</feature>
<dbReference type="InterPro" id="IPR015286">
    <property type="entry name" value="Porin_fam_mycobact-type"/>
</dbReference>
<name>A0A0Q0YV95_9CORY</name>
<evidence type="ECO:0000256" key="1">
    <source>
        <dbReference type="ARBA" id="ARBA00022729"/>
    </source>
</evidence>
<dbReference type="Proteomes" id="UP000050488">
    <property type="component" value="Unassembled WGS sequence"/>
</dbReference>
<feature type="signal peptide" evidence="3">
    <location>
        <begin position="1"/>
        <end position="26"/>
    </location>
</feature>
<dbReference type="PATRIC" id="fig|1544413.3.peg.1602"/>
<proteinExistence type="predicted"/>
<dbReference type="STRING" id="1544413.Clow_01599"/>
<evidence type="ECO:0000256" key="3">
    <source>
        <dbReference type="SAM" id="SignalP"/>
    </source>
</evidence>
<dbReference type="EMBL" id="LKEV01000004">
    <property type="protein sequence ID" value="KQB86244.1"/>
    <property type="molecule type" value="Genomic_DNA"/>
</dbReference>
<reference evidence="4 5" key="1">
    <citation type="submission" date="2015-10" db="EMBL/GenBank/DDBJ databases">
        <title>Corynebacteirum lowii and Corynebacterium oculi species nova, derived from human clinical disease and and emended description of Corynebacterium mastiditis.</title>
        <authorList>
            <person name="Bernard K."/>
            <person name="Pacheco A.L."/>
            <person name="Mcdougall C."/>
            <person name="Burtx T."/>
            <person name="Weibe D."/>
            <person name="Tyler S."/>
            <person name="Olson A.B."/>
            <person name="Cnockaert M."/>
            <person name="Eguchi H."/>
            <person name="Kuwahara T."/>
            <person name="Nakayama-Imaohji H."/>
            <person name="Boudewijins M."/>
            <person name="Van Hoecke F."/>
            <person name="Bernier A.-M."/>
            <person name="Vandamme P."/>
        </authorList>
    </citation>
    <scope>NUCLEOTIDE SEQUENCE [LARGE SCALE GENOMIC DNA]</scope>
    <source>
        <strain evidence="4 5">NML 130206</strain>
    </source>
</reference>
<dbReference type="InterPro" id="IPR036435">
    <property type="entry name" value="Leukocidin/porin_MspA_sf"/>
</dbReference>
<dbReference type="Pfam" id="PF09203">
    <property type="entry name" value="MspA"/>
    <property type="match status" value="2"/>
</dbReference>
<dbReference type="Gene3D" id="2.60.40.1650">
    <property type="entry name" value="Porin MspA (Ig-like beta-sandwich domain)"/>
    <property type="match status" value="2"/>
</dbReference>
<feature type="chain" id="PRO_5006187309" evidence="3">
    <location>
        <begin position="27"/>
        <end position="314"/>
    </location>
</feature>
<keyword evidence="1 3" id="KW-0732">Signal</keyword>
<feature type="region of interest" description="Disordered" evidence="2">
    <location>
        <begin position="190"/>
        <end position="213"/>
    </location>
</feature>
<dbReference type="AlphaFoldDB" id="A0A0Q0YV95"/>